<evidence type="ECO:0000259" key="2">
    <source>
        <dbReference type="Pfam" id="PF14534"/>
    </source>
</evidence>
<sequence>MNTRLVLAIAALLSSSTIVPTAACAADQSKSQIAEKIEAQVAEMIAGINGKNAELATKYDAPDLMFMESGSPPILGPTADREGFVETFKRSPSWHVTKLDETVDVGGAGDMAVYRSTYDEDSVDGGVPMTHRVNYIAGFKLDPDGVWRVHWAVVSPQSRSHKK</sequence>
<reference evidence="3" key="1">
    <citation type="submission" date="2021-04" db="EMBL/GenBank/DDBJ databases">
        <title>The complete genome sequence of Caulobacter sp. S6.</title>
        <authorList>
            <person name="Tang Y."/>
            <person name="Ouyang W."/>
            <person name="Liu Q."/>
            <person name="Huang B."/>
            <person name="Guo Z."/>
            <person name="Lei P."/>
        </authorList>
    </citation>
    <scope>NUCLEOTIDE SEQUENCE</scope>
    <source>
        <strain evidence="3">S6</strain>
    </source>
</reference>
<dbReference type="RefSeq" id="WP_211939564.1">
    <property type="nucleotide sequence ID" value="NZ_CP073078.1"/>
</dbReference>
<keyword evidence="1" id="KW-0732">Signal</keyword>
<dbReference type="InterPro" id="IPR032710">
    <property type="entry name" value="NTF2-like_dom_sf"/>
</dbReference>
<feature type="chain" id="PRO_5037769544" description="DUF4440 domain-containing protein" evidence="1">
    <location>
        <begin position="26"/>
        <end position="163"/>
    </location>
</feature>
<proteinExistence type="predicted"/>
<evidence type="ECO:0000313" key="4">
    <source>
        <dbReference type="Proteomes" id="UP000676409"/>
    </source>
</evidence>
<dbReference type="Proteomes" id="UP000676409">
    <property type="component" value="Chromosome"/>
</dbReference>
<keyword evidence="4" id="KW-1185">Reference proteome</keyword>
<dbReference type="InterPro" id="IPR027843">
    <property type="entry name" value="DUF4440"/>
</dbReference>
<evidence type="ECO:0000256" key="1">
    <source>
        <dbReference type="SAM" id="SignalP"/>
    </source>
</evidence>
<dbReference type="EMBL" id="CP073078">
    <property type="protein sequence ID" value="QUD89512.1"/>
    <property type="molecule type" value="Genomic_DNA"/>
</dbReference>
<organism evidence="3 4">
    <name type="scientific">Phenylobacterium montanum</name>
    <dbReference type="NCBI Taxonomy" id="2823693"/>
    <lineage>
        <taxon>Bacteria</taxon>
        <taxon>Pseudomonadati</taxon>
        <taxon>Pseudomonadota</taxon>
        <taxon>Alphaproteobacteria</taxon>
        <taxon>Caulobacterales</taxon>
        <taxon>Caulobacteraceae</taxon>
        <taxon>Phenylobacterium</taxon>
    </lineage>
</organism>
<dbReference type="Pfam" id="PF14534">
    <property type="entry name" value="DUF4440"/>
    <property type="match status" value="1"/>
</dbReference>
<feature type="domain" description="DUF4440" evidence="2">
    <location>
        <begin position="37"/>
        <end position="149"/>
    </location>
</feature>
<dbReference type="Gene3D" id="3.10.450.50">
    <property type="match status" value="1"/>
</dbReference>
<accession>A0A975G2T3</accession>
<dbReference type="KEGG" id="caul:KCG34_06420"/>
<gene>
    <name evidence="3" type="ORF">KCG34_06420</name>
</gene>
<dbReference type="AlphaFoldDB" id="A0A975G2T3"/>
<name>A0A975G2T3_9CAUL</name>
<dbReference type="SUPFAM" id="SSF54427">
    <property type="entry name" value="NTF2-like"/>
    <property type="match status" value="1"/>
</dbReference>
<feature type="signal peptide" evidence="1">
    <location>
        <begin position="1"/>
        <end position="25"/>
    </location>
</feature>
<protein>
    <recommendedName>
        <fullName evidence="2">DUF4440 domain-containing protein</fullName>
    </recommendedName>
</protein>
<evidence type="ECO:0000313" key="3">
    <source>
        <dbReference type="EMBL" id="QUD89512.1"/>
    </source>
</evidence>